<dbReference type="SUPFAM" id="SSF55298">
    <property type="entry name" value="YjgF-like"/>
    <property type="match status" value="1"/>
</dbReference>
<dbReference type="PANTHER" id="PTHR11803">
    <property type="entry name" value="2-IMINOBUTANOATE/2-IMINOPROPANOATE DEAMINASE RIDA"/>
    <property type="match status" value="1"/>
</dbReference>
<dbReference type="Pfam" id="PF01042">
    <property type="entry name" value="Ribonuc_L-PSP"/>
    <property type="match status" value="1"/>
</dbReference>
<protein>
    <submittedName>
        <fullName evidence="1">RidA family protein</fullName>
        <ecNumber evidence="1">3.5.-.-</ecNumber>
    </submittedName>
</protein>
<dbReference type="InterPro" id="IPR035959">
    <property type="entry name" value="RutC-like_sf"/>
</dbReference>
<evidence type="ECO:0000313" key="2">
    <source>
        <dbReference type="Proteomes" id="UP001241072"/>
    </source>
</evidence>
<keyword evidence="2" id="KW-1185">Reference proteome</keyword>
<reference evidence="1 2" key="1">
    <citation type="submission" date="2023-07" db="EMBL/GenBank/DDBJ databases">
        <title>Protaetiibacter sp. nov WY-16 isolated from soil.</title>
        <authorList>
            <person name="Liu B."/>
            <person name="Wan Y."/>
        </authorList>
    </citation>
    <scope>NUCLEOTIDE SEQUENCE [LARGE SCALE GENOMIC DNA]</scope>
    <source>
        <strain evidence="1 2">WY-16</strain>
    </source>
</reference>
<gene>
    <name evidence="1" type="ORF">Q5716_10790</name>
</gene>
<evidence type="ECO:0000313" key="1">
    <source>
        <dbReference type="EMBL" id="MDO7882710.1"/>
    </source>
</evidence>
<dbReference type="Proteomes" id="UP001241072">
    <property type="component" value="Unassembled WGS sequence"/>
</dbReference>
<dbReference type="InterPro" id="IPR006175">
    <property type="entry name" value="YjgF/YER057c/UK114"/>
</dbReference>
<comment type="caution">
    <text evidence="1">The sequence shown here is derived from an EMBL/GenBank/DDBJ whole genome shotgun (WGS) entry which is preliminary data.</text>
</comment>
<sequence>MTIPIIVGRTAEAPAPAGPYSQSVRIGSLIMCSGQAGFLPDGTLANGIEEQTRQTFRNLLVTLAAAGGVPERVGHVRVYLTDTAHFGILNDVYREFFSEPYPARTTVYVGLPAGLLVEADLLAEAS</sequence>
<organism evidence="1 2">
    <name type="scientific">Antiquaquibacter soli</name>
    <dbReference type="NCBI Taxonomy" id="3064523"/>
    <lineage>
        <taxon>Bacteria</taxon>
        <taxon>Bacillati</taxon>
        <taxon>Actinomycetota</taxon>
        <taxon>Actinomycetes</taxon>
        <taxon>Micrococcales</taxon>
        <taxon>Microbacteriaceae</taxon>
        <taxon>Antiquaquibacter</taxon>
    </lineage>
</organism>
<dbReference type="GO" id="GO:0016787">
    <property type="term" value="F:hydrolase activity"/>
    <property type="evidence" value="ECO:0007669"/>
    <property type="project" value="UniProtKB-KW"/>
</dbReference>
<proteinExistence type="predicted"/>
<dbReference type="EMBL" id="JAUQUB010000002">
    <property type="protein sequence ID" value="MDO7882710.1"/>
    <property type="molecule type" value="Genomic_DNA"/>
</dbReference>
<accession>A0ABT9BNX4</accession>
<dbReference type="PANTHER" id="PTHR11803:SF39">
    <property type="entry name" value="2-IMINOBUTANOATE_2-IMINOPROPANOATE DEAMINASE"/>
    <property type="match status" value="1"/>
</dbReference>
<dbReference type="EC" id="3.5.-.-" evidence="1"/>
<keyword evidence="1" id="KW-0378">Hydrolase</keyword>
<dbReference type="Gene3D" id="3.30.1330.40">
    <property type="entry name" value="RutC-like"/>
    <property type="match status" value="1"/>
</dbReference>
<dbReference type="RefSeq" id="WP_305003143.1">
    <property type="nucleotide sequence ID" value="NZ_JAUQUB010000002.1"/>
</dbReference>
<name>A0ABT9BNX4_9MICO</name>
<dbReference type="CDD" id="cd00448">
    <property type="entry name" value="YjgF_YER057c_UK114_family"/>
    <property type="match status" value="1"/>
</dbReference>